<feature type="chain" id="PRO_5004127234" evidence="2">
    <location>
        <begin position="21"/>
        <end position="183"/>
    </location>
</feature>
<dbReference type="EMBL" id="APLQ01000011">
    <property type="protein sequence ID" value="ENO16417.1"/>
    <property type="molecule type" value="Genomic_DNA"/>
</dbReference>
<feature type="domain" description="Outer membrane protein beta-barrel" evidence="3">
    <location>
        <begin position="8"/>
        <end position="182"/>
    </location>
</feature>
<reference evidence="4 5" key="1">
    <citation type="journal article" date="2013" name="Genome Announc.">
        <title>Genome Sequence of the Polycyclic Aromatic Hydrocarbon-Degrading Bacterium Strain Marinobacter nanhaiticus D15-8WT.</title>
        <authorList>
            <person name="Cui Z."/>
            <person name="Gao W."/>
            <person name="Li Q."/>
            <person name="Xu G."/>
            <person name="Zheng L."/>
        </authorList>
    </citation>
    <scope>NUCLEOTIDE SEQUENCE [LARGE SCALE GENOMIC DNA]</scope>
    <source>
        <strain evidence="4 5">D15-8W</strain>
    </source>
</reference>
<evidence type="ECO:0000256" key="2">
    <source>
        <dbReference type="SAM" id="SignalP"/>
    </source>
</evidence>
<dbReference type="AlphaFoldDB" id="N6WZ52"/>
<protein>
    <submittedName>
        <fullName evidence="4">Porin family protein</fullName>
    </submittedName>
</protein>
<proteinExistence type="predicted"/>
<evidence type="ECO:0000313" key="5">
    <source>
        <dbReference type="Proteomes" id="UP000013165"/>
    </source>
</evidence>
<dbReference type="eggNOG" id="COG3637">
    <property type="taxonomic scope" value="Bacteria"/>
</dbReference>
<dbReference type="STRING" id="626887.J057_13721"/>
<sequence length="183" mass="19235">MKLRVLGAMACALMAGHAMAEEGFPKGYAGIGYLLAEYEEEGIDDSFDVGALYGQAGVNVNPYVAGELRLGVGVGDDTTEVYGASVDVELKTLAGLYGKVGLPNQTPIYPYVVAGISHIEIEASASSGYRSATFSDSGSDESYGIGANLDLADRFAVNVEYMQYYDKEGVEIAGLSIGGQLKF</sequence>
<dbReference type="HOGENOM" id="CLU_117501_0_0_6"/>
<dbReference type="Pfam" id="PF13505">
    <property type="entry name" value="OMP_b-brl"/>
    <property type="match status" value="1"/>
</dbReference>
<dbReference type="PATRIC" id="fig|626887.3.peg.2747"/>
<dbReference type="Gene3D" id="2.40.160.20">
    <property type="match status" value="1"/>
</dbReference>
<organism evidence="4 5">
    <name type="scientific">Marinobacter nanhaiticus D15-8W</name>
    <dbReference type="NCBI Taxonomy" id="626887"/>
    <lineage>
        <taxon>Bacteria</taxon>
        <taxon>Pseudomonadati</taxon>
        <taxon>Pseudomonadota</taxon>
        <taxon>Gammaproteobacteria</taxon>
        <taxon>Pseudomonadales</taxon>
        <taxon>Marinobacteraceae</taxon>
        <taxon>Marinobacter</taxon>
    </lineage>
</organism>
<name>N6WZ52_9GAMM</name>
<comment type="caution">
    <text evidence="4">The sequence shown here is derived from an EMBL/GenBank/DDBJ whole genome shotgun (WGS) entry which is preliminary data.</text>
</comment>
<feature type="signal peptide" evidence="2">
    <location>
        <begin position="1"/>
        <end position="20"/>
    </location>
</feature>
<accession>N6WZ52</accession>
<dbReference type="OrthoDB" id="5901526at2"/>
<dbReference type="Proteomes" id="UP000013165">
    <property type="component" value="Unassembled WGS sequence"/>
</dbReference>
<evidence type="ECO:0000259" key="3">
    <source>
        <dbReference type="Pfam" id="PF13505"/>
    </source>
</evidence>
<keyword evidence="5" id="KW-1185">Reference proteome</keyword>
<dbReference type="InterPro" id="IPR027385">
    <property type="entry name" value="Beta-barrel_OMP"/>
</dbReference>
<dbReference type="SUPFAM" id="SSF56925">
    <property type="entry name" value="OMPA-like"/>
    <property type="match status" value="1"/>
</dbReference>
<evidence type="ECO:0000313" key="4">
    <source>
        <dbReference type="EMBL" id="ENO16417.1"/>
    </source>
</evidence>
<keyword evidence="1 2" id="KW-0732">Signal</keyword>
<gene>
    <name evidence="4" type="ORF">J057_13721</name>
</gene>
<evidence type="ECO:0000256" key="1">
    <source>
        <dbReference type="ARBA" id="ARBA00022729"/>
    </source>
</evidence>
<dbReference type="InterPro" id="IPR011250">
    <property type="entry name" value="OMP/PagP_B-barrel"/>
</dbReference>
<dbReference type="RefSeq" id="WP_004580702.1">
    <property type="nucleotide sequence ID" value="NZ_AP028878.1"/>
</dbReference>